<dbReference type="GO" id="GO:0006808">
    <property type="term" value="P:regulation of nitrogen utilization"/>
    <property type="evidence" value="ECO:0007669"/>
    <property type="project" value="InterPro"/>
</dbReference>
<reference evidence="2 3" key="1">
    <citation type="submission" date="2016-10" db="EMBL/GenBank/DDBJ databases">
        <authorList>
            <person name="de Groot N.N."/>
        </authorList>
    </citation>
    <scope>NUCLEOTIDE SEQUENCE [LARGE SCALE GENOMIC DNA]</scope>
    <source>
        <strain evidence="2 3">DSM 9179</strain>
    </source>
</reference>
<comment type="similarity">
    <text evidence="1">Belongs to the P(II) protein family.</text>
</comment>
<name>A0A1I0NJ11_9FIRM</name>
<dbReference type="EMBL" id="FOJI01000003">
    <property type="protein sequence ID" value="SEW01287.1"/>
    <property type="molecule type" value="Genomic_DNA"/>
</dbReference>
<dbReference type="AlphaFoldDB" id="A0A1I0NJ11"/>
<evidence type="ECO:0000313" key="2">
    <source>
        <dbReference type="EMBL" id="SEW01287.1"/>
    </source>
</evidence>
<dbReference type="PROSITE" id="PS51343">
    <property type="entry name" value="PII_GLNB_DOM"/>
    <property type="match status" value="1"/>
</dbReference>
<dbReference type="InterPro" id="IPR011322">
    <property type="entry name" value="N-reg_PII-like_a/b"/>
</dbReference>
<dbReference type="GO" id="GO:0030234">
    <property type="term" value="F:enzyme regulator activity"/>
    <property type="evidence" value="ECO:0007669"/>
    <property type="project" value="InterPro"/>
</dbReference>
<gene>
    <name evidence="2" type="ORF">SAMN05421659_103138</name>
</gene>
<dbReference type="GO" id="GO:0005829">
    <property type="term" value="C:cytosol"/>
    <property type="evidence" value="ECO:0007669"/>
    <property type="project" value="TreeGrafter"/>
</dbReference>
<dbReference type="InterPro" id="IPR002187">
    <property type="entry name" value="N-reg_PII"/>
</dbReference>
<dbReference type="SUPFAM" id="SSF54913">
    <property type="entry name" value="GlnB-like"/>
    <property type="match status" value="1"/>
</dbReference>
<evidence type="ECO:0000256" key="1">
    <source>
        <dbReference type="RuleBase" id="RU003936"/>
    </source>
</evidence>
<dbReference type="STRING" id="99656.SAMN05421659_103138"/>
<dbReference type="RefSeq" id="WP_092451257.1">
    <property type="nucleotide sequence ID" value="NZ_FOJI01000003.1"/>
</dbReference>
<dbReference type="PANTHER" id="PTHR30115">
    <property type="entry name" value="NITROGEN REGULATORY PROTEIN P-II"/>
    <property type="match status" value="1"/>
</dbReference>
<evidence type="ECO:0000313" key="3">
    <source>
        <dbReference type="Proteomes" id="UP000199701"/>
    </source>
</evidence>
<accession>A0A1I0NJ11</accession>
<dbReference type="Pfam" id="PF00543">
    <property type="entry name" value="P-II"/>
    <property type="match status" value="1"/>
</dbReference>
<organism evidence="2 3">
    <name type="scientific">[Clostridium] fimetarium</name>
    <dbReference type="NCBI Taxonomy" id="99656"/>
    <lineage>
        <taxon>Bacteria</taxon>
        <taxon>Bacillati</taxon>
        <taxon>Bacillota</taxon>
        <taxon>Clostridia</taxon>
        <taxon>Lachnospirales</taxon>
        <taxon>Lachnospiraceae</taxon>
    </lineage>
</organism>
<dbReference type="InterPro" id="IPR015867">
    <property type="entry name" value="N-reg_PII/ATP_PRibTrfase_C"/>
</dbReference>
<protein>
    <submittedName>
        <fullName evidence="2">Nitrogen regulatory protein P-II 1</fullName>
    </submittedName>
</protein>
<keyword evidence="3" id="KW-1185">Reference proteome</keyword>
<dbReference type="Gene3D" id="3.30.70.120">
    <property type="match status" value="1"/>
</dbReference>
<sequence length="112" mass="12474">MKKLEIVIRPEKLEELKEILEGSNANGLMITHIMGYGNQKGYKQIYRGNETTVNLLPKIKVESVVTPEVAEVVIEKVLKALNTGNYGDGKIFVYDVADVVRVRTGERGVEAL</sequence>
<dbReference type="OrthoDB" id="9802729at2"/>
<dbReference type="Proteomes" id="UP000199701">
    <property type="component" value="Unassembled WGS sequence"/>
</dbReference>
<proteinExistence type="inferred from homology"/>
<dbReference type="PROSITE" id="PS00638">
    <property type="entry name" value="PII_GLNB_CTER"/>
    <property type="match status" value="1"/>
</dbReference>
<dbReference type="InterPro" id="IPR017918">
    <property type="entry name" value="N-reg_PII_CS"/>
</dbReference>
<dbReference type="GO" id="GO:0005524">
    <property type="term" value="F:ATP binding"/>
    <property type="evidence" value="ECO:0007669"/>
    <property type="project" value="TreeGrafter"/>
</dbReference>
<dbReference type="PANTHER" id="PTHR30115:SF11">
    <property type="entry name" value="NITROGEN REGULATORY PROTEIN P-II HOMOLOG"/>
    <property type="match status" value="1"/>
</dbReference>
<dbReference type="PRINTS" id="PR00340">
    <property type="entry name" value="PIIGLNB"/>
</dbReference>
<dbReference type="SMART" id="SM00938">
    <property type="entry name" value="P-II"/>
    <property type="match status" value="1"/>
</dbReference>